<sequence>MERDESFSDCTGKFLAWKDQRVEANWWLPLKEAQPLSDANSFFSSWVPQTNILQEKGRHIPPQSIAVEEPGNATPRPDPSKRCLSPAWDPSSPDPIHWCLNPKLFGASFHVQYNGHQIAATVRCGIDGKINCIRDNTLLKEILDPTRVLPIHPKAWHYDMFLVITGVSNLQSARLVIGQIWTGMWLW</sequence>
<dbReference type="OrthoDB" id="3048815at2759"/>
<dbReference type="AlphaFoldDB" id="A0A2H3DGD5"/>
<keyword evidence="3" id="KW-1185">Reference proteome</keyword>
<dbReference type="Proteomes" id="UP000217790">
    <property type="component" value="Unassembled WGS sequence"/>
</dbReference>
<name>A0A2H3DGD5_ARMGA</name>
<protein>
    <submittedName>
        <fullName evidence="2">Uncharacterized protein</fullName>
    </submittedName>
</protein>
<organism evidence="2 3">
    <name type="scientific">Armillaria gallica</name>
    <name type="common">Bulbous honey fungus</name>
    <name type="synonym">Armillaria bulbosa</name>
    <dbReference type="NCBI Taxonomy" id="47427"/>
    <lineage>
        <taxon>Eukaryota</taxon>
        <taxon>Fungi</taxon>
        <taxon>Dikarya</taxon>
        <taxon>Basidiomycota</taxon>
        <taxon>Agaricomycotina</taxon>
        <taxon>Agaricomycetes</taxon>
        <taxon>Agaricomycetidae</taxon>
        <taxon>Agaricales</taxon>
        <taxon>Marasmiineae</taxon>
        <taxon>Physalacriaceae</taxon>
        <taxon>Armillaria</taxon>
    </lineage>
</organism>
<evidence type="ECO:0000313" key="3">
    <source>
        <dbReference type="Proteomes" id="UP000217790"/>
    </source>
</evidence>
<dbReference type="InParanoid" id="A0A2H3DGD5"/>
<proteinExistence type="predicted"/>
<accession>A0A2H3DGD5</accession>
<reference evidence="3" key="1">
    <citation type="journal article" date="2017" name="Nat. Ecol. Evol.">
        <title>Genome expansion and lineage-specific genetic innovations in the forest pathogenic fungi Armillaria.</title>
        <authorList>
            <person name="Sipos G."/>
            <person name="Prasanna A.N."/>
            <person name="Walter M.C."/>
            <person name="O'Connor E."/>
            <person name="Balint B."/>
            <person name="Krizsan K."/>
            <person name="Kiss B."/>
            <person name="Hess J."/>
            <person name="Varga T."/>
            <person name="Slot J."/>
            <person name="Riley R."/>
            <person name="Boka B."/>
            <person name="Rigling D."/>
            <person name="Barry K."/>
            <person name="Lee J."/>
            <person name="Mihaltcheva S."/>
            <person name="LaButti K."/>
            <person name="Lipzen A."/>
            <person name="Waldron R."/>
            <person name="Moloney N.M."/>
            <person name="Sperisen C."/>
            <person name="Kredics L."/>
            <person name="Vagvoelgyi C."/>
            <person name="Patrignani A."/>
            <person name="Fitzpatrick D."/>
            <person name="Nagy I."/>
            <person name="Doyle S."/>
            <person name="Anderson J.B."/>
            <person name="Grigoriev I.V."/>
            <person name="Gueldener U."/>
            <person name="Muensterkoetter M."/>
            <person name="Nagy L.G."/>
        </authorList>
    </citation>
    <scope>NUCLEOTIDE SEQUENCE [LARGE SCALE GENOMIC DNA]</scope>
    <source>
        <strain evidence="3">Ar21-2</strain>
    </source>
</reference>
<evidence type="ECO:0000256" key="1">
    <source>
        <dbReference type="SAM" id="MobiDB-lite"/>
    </source>
</evidence>
<feature type="region of interest" description="Disordered" evidence="1">
    <location>
        <begin position="57"/>
        <end position="83"/>
    </location>
</feature>
<evidence type="ECO:0000313" key="2">
    <source>
        <dbReference type="EMBL" id="PBK94285.1"/>
    </source>
</evidence>
<dbReference type="EMBL" id="KZ293654">
    <property type="protein sequence ID" value="PBK94285.1"/>
    <property type="molecule type" value="Genomic_DNA"/>
</dbReference>
<gene>
    <name evidence="2" type="ORF">ARMGADRAFT_1029425</name>
</gene>